<organism evidence="6 7">
    <name type="scientific">Marinobacter salarius</name>
    <dbReference type="NCBI Taxonomy" id="1420917"/>
    <lineage>
        <taxon>Bacteria</taxon>
        <taxon>Pseudomonadati</taxon>
        <taxon>Pseudomonadota</taxon>
        <taxon>Gammaproteobacteria</taxon>
        <taxon>Pseudomonadales</taxon>
        <taxon>Marinobacteraceae</taxon>
        <taxon>Marinobacter</taxon>
    </lineage>
</organism>
<dbReference type="SMART" id="SM00448">
    <property type="entry name" value="REC"/>
    <property type="match status" value="1"/>
</dbReference>
<dbReference type="PANTHER" id="PTHR44591">
    <property type="entry name" value="STRESS RESPONSE REGULATOR PROTEIN 1"/>
    <property type="match status" value="1"/>
</dbReference>
<dbReference type="PROSITE" id="PS51833">
    <property type="entry name" value="HDOD"/>
    <property type="match status" value="1"/>
</dbReference>
<protein>
    <submittedName>
        <fullName evidence="6">Chemotaxis protein CheY</fullName>
    </submittedName>
</protein>
<accession>A0A1W6K5B7</accession>
<proteinExistence type="predicted"/>
<dbReference type="SUPFAM" id="SSF52172">
    <property type="entry name" value="CheY-like"/>
    <property type="match status" value="1"/>
</dbReference>
<evidence type="ECO:0000256" key="3">
    <source>
        <dbReference type="PROSITE-ProRule" id="PRU00169"/>
    </source>
</evidence>
<evidence type="ECO:0000256" key="1">
    <source>
        <dbReference type="ARBA" id="ARBA00022553"/>
    </source>
</evidence>
<dbReference type="InterPro" id="IPR001789">
    <property type="entry name" value="Sig_transdc_resp-reg_receiver"/>
</dbReference>
<dbReference type="Proteomes" id="UP000193100">
    <property type="component" value="Chromosome"/>
</dbReference>
<feature type="domain" description="Response regulatory" evidence="4">
    <location>
        <begin position="7"/>
        <end position="123"/>
    </location>
</feature>
<evidence type="ECO:0000259" key="5">
    <source>
        <dbReference type="PROSITE" id="PS51833"/>
    </source>
</evidence>
<dbReference type="InterPro" id="IPR013976">
    <property type="entry name" value="HDOD"/>
</dbReference>
<dbReference type="InterPro" id="IPR050595">
    <property type="entry name" value="Bact_response_regulator"/>
</dbReference>
<dbReference type="GO" id="GO:0000160">
    <property type="term" value="P:phosphorelay signal transduction system"/>
    <property type="evidence" value="ECO:0007669"/>
    <property type="project" value="UniProtKB-KW"/>
</dbReference>
<sequence length="386" mass="42437">MKHNVMKALILEDDTLLADLLETVVGGLYPGIDIFVTASVRGALAHWSQHGSDLMIIDWNLPDGSGLEVIRAAREKSSKTAIVMISGRADRDSVLKAARYGINGYISKPFSVEMVHERLTALVDPADFDRESQPDLEHLLQTSVESVIQLPSAIDTARVLELMARKQDISPSQLAERWHGEVALTTRLLDVANSASFQKTGEPVRSLRDGIATMGVDMALRHAMAMSLDICGQLRDTRLAEKATVFLETAEKVAQEAVRIALRIGIDQSDVHTAALLSRVGELAVLKVMQQCLDRKGQVSDEQIESGLTAWAQSYGNRLKVQWHLPLQLRELIGAVHFLPRDATSDSKLVMRASALIADGQNQGEECLRLLRRLGVDNHERGTDDG</sequence>
<feature type="domain" description="HDOD" evidence="5">
    <location>
        <begin position="150"/>
        <end position="339"/>
    </location>
</feature>
<dbReference type="Pfam" id="PF00072">
    <property type="entry name" value="Response_reg"/>
    <property type="match status" value="1"/>
</dbReference>
<gene>
    <name evidence="6" type="primary">cheY</name>
    <name evidence="6" type="ORF">MARSALSMR5_00504</name>
</gene>
<evidence type="ECO:0000259" key="4">
    <source>
        <dbReference type="PROSITE" id="PS50110"/>
    </source>
</evidence>
<dbReference type="CDD" id="cd00156">
    <property type="entry name" value="REC"/>
    <property type="match status" value="1"/>
</dbReference>
<dbReference type="Pfam" id="PF08668">
    <property type="entry name" value="HDOD"/>
    <property type="match status" value="1"/>
</dbReference>
<dbReference type="PROSITE" id="PS50110">
    <property type="entry name" value="RESPONSE_REGULATORY"/>
    <property type="match status" value="1"/>
</dbReference>
<dbReference type="Gene3D" id="1.10.3210.10">
    <property type="entry name" value="Hypothetical protein af1432"/>
    <property type="match status" value="1"/>
</dbReference>
<dbReference type="InterPro" id="IPR011006">
    <property type="entry name" value="CheY-like_superfamily"/>
</dbReference>
<evidence type="ECO:0000313" key="6">
    <source>
        <dbReference type="EMBL" id="ARM82605.1"/>
    </source>
</evidence>
<dbReference type="PANTHER" id="PTHR44591:SF14">
    <property type="entry name" value="PROTEIN PILG"/>
    <property type="match status" value="1"/>
</dbReference>
<feature type="modified residue" description="4-aspartylphosphate" evidence="3">
    <location>
        <position position="58"/>
    </location>
</feature>
<name>A0A1W6K5B7_9GAMM</name>
<dbReference type="Gene3D" id="3.40.50.2300">
    <property type="match status" value="1"/>
</dbReference>
<reference evidence="6 7" key="1">
    <citation type="submission" date="2017-04" db="EMBL/GenBank/DDBJ databases">
        <title>Genome Sequence of Marinobacter salarius strain SMR5 Isolated from a culture of the Diatom Skeletonema marinoi.</title>
        <authorList>
            <person name="Topel M."/>
            <person name="Pinder M.I.M."/>
            <person name="Johansson O.N."/>
            <person name="Kourtchenko O."/>
            <person name="Godhe A."/>
            <person name="Clarke A.K."/>
        </authorList>
    </citation>
    <scope>NUCLEOTIDE SEQUENCE [LARGE SCALE GENOMIC DNA]</scope>
    <source>
        <strain evidence="6 7">SMR5</strain>
    </source>
</reference>
<dbReference type="EMBL" id="CP020931">
    <property type="protein sequence ID" value="ARM82605.1"/>
    <property type="molecule type" value="Genomic_DNA"/>
</dbReference>
<evidence type="ECO:0000256" key="2">
    <source>
        <dbReference type="ARBA" id="ARBA00023012"/>
    </source>
</evidence>
<dbReference type="SUPFAM" id="SSF109604">
    <property type="entry name" value="HD-domain/PDEase-like"/>
    <property type="match status" value="1"/>
</dbReference>
<evidence type="ECO:0000313" key="7">
    <source>
        <dbReference type="Proteomes" id="UP000193100"/>
    </source>
</evidence>
<dbReference type="AlphaFoldDB" id="A0A1W6K5B7"/>
<keyword evidence="1 3" id="KW-0597">Phosphoprotein</keyword>
<keyword evidence="2" id="KW-0902">Two-component regulatory system</keyword>